<dbReference type="STRING" id="161355.PS9374_05899"/>
<evidence type="ECO:0000313" key="1">
    <source>
        <dbReference type="EMBL" id="GAT70219.1"/>
    </source>
</evidence>
<reference evidence="2" key="2">
    <citation type="submission" date="2016-04" db="EMBL/GenBank/DDBJ databases">
        <title>Planomonospora sphaerica JCM9374 whole genome shotgun sequence.</title>
        <authorList>
            <person name="Suzuki T."/>
            <person name="Dohra H."/>
            <person name="Kodani S."/>
        </authorList>
    </citation>
    <scope>NUCLEOTIDE SEQUENCE [LARGE SCALE GENOMIC DNA]</scope>
    <source>
        <strain evidence="2">JCM 9374</strain>
    </source>
</reference>
<name>A0A171DMK4_9ACTN</name>
<evidence type="ECO:0000313" key="2">
    <source>
        <dbReference type="Proteomes" id="UP000077701"/>
    </source>
</evidence>
<sequence length="129" mass="13064">MNGFAAGVVGALLLLAGIVVDGGLVLAARVRAVNEAYEAARSGARQLDFGAYRRDGEVRLDPGRARTAALAYASAASGSATVEVSGDTVTVVVRVVQPPRILGLAGVGAFEVSGRASVTAQRRTAGTPR</sequence>
<comment type="caution">
    <text evidence="1">The sequence shown here is derived from an EMBL/GenBank/DDBJ whole genome shotgun (WGS) entry which is preliminary data.</text>
</comment>
<reference evidence="1 2" key="1">
    <citation type="journal article" date="2016" name="Genome Announc.">
        <title>Draft Genome Sequence of Planomonospora sphaerica JCM9374, a Rare Actinomycete.</title>
        <authorList>
            <person name="Dohra H."/>
            <person name="Suzuki T."/>
            <person name="Inoue Y."/>
            <person name="Kodani S."/>
        </authorList>
    </citation>
    <scope>NUCLEOTIDE SEQUENCE [LARGE SCALE GENOMIC DNA]</scope>
    <source>
        <strain evidence="1 2">JCM 9374</strain>
    </source>
</reference>
<organism evidence="1 2">
    <name type="scientific">Planomonospora sphaerica</name>
    <dbReference type="NCBI Taxonomy" id="161355"/>
    <lineage>
        <taxon>Bacteria</taxon>
        <taxon>Bacillati</taxon>
        <taxon>Actinomycetota</taxon>
        <taxon>Actinomycetes</taxon>
        <taxon>Streptosporangiales</taxon>
        <taxon>Streptosporangiaceae</taxon>
        <taxon>Planomonospora</taxon>
    </lineage>
</organism>
<dbReference type="Proteomes" id="UP000077701">
    <property type="component" value="Unassembled WGS sequence"/>
</dbReference>
<protein>
    <submittedName>
        <fullName evidence="1">Pilus assembly protein TadE</fullName>
    </submittedName>
</protein>
<proteinExistence type="predicted"/>
<accession>A0A171DMK4</accession>
<dbReference type="RefSeq" id="WP_068902254.1">
    <property type="nucleotide sequence ID" value="NZ_BDCX01000016.1"/>
</dbReference>
<gene>
    <name evidence="1" type="ORF">PS9374_05899</name>
</gene>
<dbReference type="OrthoDB" id="3431582at2"/>
<dbReference type="EMBL" id="BDCX01000016">
    <property type="protein sequence ID" value="GAT70219.1"/>
    <property type="molecule type" value="Genomic_DNA"/>
</dbReference>
<keyword evidence="2" id="KW-1185">Reference proteome</keyword>
<dbReference type="AlphaFoldDB" id="A0A171DMK4"/>